<reference evidence="1 2" key="1">
    <citation type="journal article" date="1984" name="J. Virol.">
        <title>DNA analysis of insect iridescent virus 6: evidence for circular permutation and terminal redundancy.</title>
        <authorList>
            <person name="Delius H."/>
            <person name="Darai G."/>
            <person name="Fluegel R.M."/>
        </authorList>
    </citation>
    <scope>NUCLEOTIDE SEQUENCE [LARGE SCALE GENOMIC DNA]</scope>
</reference>
<evidence type="ECO:0000313" key="2">
    <source>
        <dbReference type="Proteomes" id="UP000001359"/>
    </source>
</evidence>
<dbReference type="Proteomes" id="UP000001359">
    <property type="component" value="Segment"/>
</dbReference>
<accession>Q91F91</accession>
<reference evidence="1 2" key="3">
    <citation type="journal article" date="1987" name="Virology">
        <title>Molecular cloning and physical mapping of the genome of insect iridescent virus type 6: further evidence for circular permutation of the viral genome.</title>
        <authorList>
            <person name="Schnitzler P."/>
            <person name="Soltau J.B."/>
            <person name="Fischer M."/>
            <person name="Reisner H."/>
            <person name="Scholz J."/>
            <person name="Delius H."/>
            <person name="Darai G."/>
        </authorList>
    </citation>
    <scope>NUCLEOTIDE SEQUENCE [LARGE SCALE GENOMIC DNA]</scope>
</reference>
<reference evidence="1 2" key="13">
    <citation type="journal article" date="1998" name="Virus Genes">
        <title>Identification of a thymidylate synthase gene within the genome of Chilo iridescent virus.</title>
        <authorList>
            <person name="Muller K."/>
            <person name="Tidona C.A."/>
            <person name="Bahr U."/>
            <person name="Darai G."/>
        </authorList>
    </citation>
    <scope>NUCLEOTIDE SEQUENCE [LARGE SCALE GENOMIC DNA]</scope>
</reference>
<sequence length="55" mass="6561">MLTSLLREQTTKQTKQTKQTKCIIHKKIVTIILINVLKQPEFYVLNYFVCYTKDL</sequence>
<organismHost>
    <name type="scientific">Acheta domesticus</name>
    <name type="common">House cricket</name>
    <dbReference type="NCBI Taxonomy" id="6997"/>
</organismHost>
<organismHost>
    <name type="scientific">Gryllus campestris</name>
    <dbReference type="NCBI Taxonomy" id="58607"/>
</organismHost>
<reference evidence="1 2" key="10">
    <citation type="journal article" date="1994" name="Nucleic Acids Res.">
        <title>Identification of genes encoding zinc finger proteins, non-histone chromosomal HMG protein homologue, and a putative GTP phosphohydrolase in the genome of Chilo iridescent virus.</title>
        <authorList>
            <person name="Schnitzler P."/>
            <person name="Hug M."/>
            <person name="Handermann M."/>
            <person name="Janssen W."/>
            <person name="Koonin E.V."/>
            <person name="Delius H."/>
            <person name="Darai C."/>
        </authorList>
    </citation>
    <scope>NUCLEOTIDE SEQUENCE [LARGE SCALE GENOMIC DNA]</scope>
</reference>
<reference evidence="1 2" key="11">
    <citation type="journal article" date="1994" name="Virus Genes">
        <title>Chilo iridescent virus encodes a putative helicase belonging to a distinct family within the "DEAD/H" superfamily: implications for the evolution of large DNA viruses.</title>
        <authorList>
            <person name="Sonntag K.C."/>
            <person name="Schnitzler P."/>
            <person name="Koonin E.V."/>
            <person name="Darai G."/>
        </authorList>
    </citation>
    <scope>NUCLEOTIDE SEQUENCE [LARGE SCALE GENOMIC DNA]</scope>
</reference>
<reference evidence="1 2" key="4">
    <citation type="journal article" date="1988" name="Virology">
        <title>Identification and characterization of the repetitive DNA element in the genome of insect iridescent virus type 6.</title>
        <authorList>
            <person name="Fischer M."/>
            <person name="Schnitzler P."/>
            <person name="Delius H."/>
            <person name="Darai G."/>
        </authorList>
    </citation>
    <scope>NUCLEOTIDE SEQUENCE [LARGE SCALE GENOMIC DNA]</scope>
</reference>
<dbReference type="EMBL" id="AF303741">
    <property type="protein sequence ID" value="AAK82294.1"/>
    <property type="molecule type" value="Genomic_DNA"/>
</dbReference>
<dbReference type="KEGG" id="vg:1733014"/>
<dbReference type="GeneID" id="1733014"/>
<organismHost>
    <name type="scientific">Spodoptera frugiperda</name>
    <name type="common">Fall armyworm</name>
    <dbReference type="NCBI Taxonomy" id="7108"/>
</organismHost>
<organism evidence="1 2">
    <name type="scientific">Invertebrate iridescent virus 6</name>
    <name type="common">IIV-6</name>
    <name type="synonym">Chilo iridescent virus</name>
    <dbReference type="NCBI Taxonomy" id="176652"/>
    <lineage>
        <taxon>Viruses</taxon>
        <taxon>Varidnaviria</taxon>
        <taxon>Bamfordvirae</taxon>
        <taxon>Nucleocytoviricota</taxon>
        <taxon>Megaviricetes</taxon>
        <taxon>Pimascovirales</taxon>
        <taxon>Pimascovirales incertae sedis</taxon>
        <taxon>Iridoviridae</taxon>
        <taxon>Betairidovirinae</taxon>
        <taxon>Iridovirus</taxon>
        <taxon>Iridovirus chilo1</taxon>
    </lineage>
</organism>
<reference evidence="1 2" key="14">
    <citation type="journal article" date="1999" name="Virus Genes">
        <title>Identification of a gene cluster within the genome of Chilo iridescent virus encoding enzymes involved in viral DNA replication and processing.</title>
        <authorList>
            <person name="Muller K."/>
            <person name="Tidona C.A."/>
            <person name="Darai G."/>
        </authorList>
    </citation>
    <scope>NUCLEOTIDE SEQUENCE [LARGE SCALE GENOMIC DNA]</scope>
</reference>
<protein>
    <submittedName>
        <fullName evidence="1">434L</fullName>
    </submittedName>
</protein>
<reference evidence="1 2" key="12">
    <citation type="journal article" date="1997" name="Virus Genes">
        <title>The DNA sequence of Chilo iridescent virus between the genome coordinates 0.101 and 0.391; similarities in coding strategy between insect and vertebrate iridoviruses.</title>
        <authorList>
            <person name="Bahr U."/>
            <person name="Tidona C.A."/>
            <person name="Darai G."/>
        </authorList>
    </citation>
    <scope>NUCLEOTIDE SEQUENCE [LARGE SCALE GENOMIC DNA]</scope>
</reference>
<name>Q91F91_IIV6</name>
<reference evidence="1 2" key="6">
    <citation type="journal article" date="1992" name="Virus Genes">
        <title>Characterization of the third origin of DNA replication of the genome of insect iridescent virus type 6.</title>
        <authorList>
            <person name="Sonntag K.C."/>
            <person name="Darai G."/>
        </authorList>
    </citation>
    <scope>NUCLEOTIDE SEQUENCE [LARGE SCALE GENOMIC DNA]</scope>
</reference>
<reference evidence="1 2" key="8">
    <citation type="journal article" date="1994" name="Intervirology">
        <title>Identification of the primary structure and the coding capacity of the genome of insect iridescent virus type 6 between the genome coordinates 0.310 and 0.347 (7990 bp).</title>
        <authorList>
            <person name="Sonntag K.C."/>
            <person name="Schnitzler P."/>
            <person name="Janssen W."/>
            <person name="Darai G."/>
        </authorList>
    </citation>
    <scope>NUCLEOTIDE SEQUENCE [LARGE SCALE GENOMIC DNA]</scope>
</reference>
<reference evidence="1 2" key="9">
    <citation type="journal article" date="1994" name="J. Gen. Virol.">
        <title>Insect iridescent virus type 6 encodes a polypeptide related to the largest subunit of eukaryotic RNA polymerase II.</title>
        <authorList>
            <person name="Schnitzler P."/>
            <person name="Sonntag K.C."/>
            <person name="Muller M."/>
            <person name="Janssen W."/>
            <person name="Bugert J.J."/>
            <person name="Koonin E.V."/>
            <person name="Darai G."/>
        </authorList>
    </citation>
    <scope>NUCLEOTIDE SEQUENCE [LARGE SCALE GENOMIC DNA]</scope>
</reference>
<organismHost>
    <name type="scientific">Gryllus bimaculatus</name>
    <name type="common">Two-spotted cricket</name>
    <dbReference type="NCBI Taxonomy" id="6999"/>
</organismHost>
<dbReference type="RefSeq" id="NP_149897.1">
    <property type="nucleotide sequence ID" value="NC_003038.1"/>
</dbReference>
<reference evidence="1 2" key="7">
    <citation type="journal article" date="1993" name="J. Gen. Virol.">
        <title>Identification of the gene encoding the major capsid protein of insect iridescent virus type 6 by polymerase chain reaction.</title>
        <authorList>
            <person name="Stohwasser R."/>
            <person name="Raab K."/>
            <person name="Schnitzler P."/>
            <person name="Janssen W."/>
            <person name="Darai G."/>
        </authorList>
    </citation>
    <scope>NUCLEOTIDE SEQUENCE [LARGE SCALE GENOMIC DNA]</scope>
</reference>
<reference evidence="1 2" key="15">
    <citation type="journal article" date="2001" name="Virology">
        <title>Analysis of the first complete DNA sequence of an invertebrate iridovirus: coding strategy of the genome of Chilo iridescent virus.</title>
        <authorList>
            <person name="Jakob N.J."/>
            <person name="Muller K."/>
            <person name="Bahr U."/>
            <person name="Darai G."/>
        </authorList>
    </citation>
    <scope>NUCLEOTIDE SEQUENCE [LARGE SCALE GENOMIC DNA]</scope>
</reference>
<organismHost>
    <name type="scientific">Chilo suppressalis</name>
    <name type="common">Asiatic rice borer moth</name>
    <dbReference type="NCBI Taxonomy" id="168631"/>
</organismHost>
<reference evidence="1 2" key="5">
    <citation type="journal article" date="1992" name="Virus Genes">
        <title>Identification and mapping of origins of DNA replication within the DNA sequences of the genome of insect iridescent virus type 6.</title>
        <authorList>
            <person name="Handermann M."/>
            <person name="Schnitzler P."/>
            <person name="Rosen-Wolff A."/>
            <person name="Raab K."/>
            <person name="Sonntag K.C."/>
            <person name="Darai G."/>
        </authorList>
    </citation>
    <scope>NUCLEOTIDE SEQUENCE [LARGE SCALE GENOMIC DNA]</scope>
</reference>
<proteinExistence type="predicted"/>
<reference evidence="1 2" key="2">
    <citation type="journal article" date="1986" name="Med. Microbiol. Immunol.">
        <title>Insect iridescent virus type 6 induced toxic degenerative hepatitis in mice.</title>
        <authorList>
            <person name="Lorbacher de Ruiz H."/>
            <person name="Gelderblom H."/>
            <person name="Hofmann W."/>
            <person name="Darai G."/>
        </authorList>
    </citation>
    <scope>NUCLEOTIDE SEQUENCE [LARGE SCALE GENOMIC DNA]</scope>
</reference>
<keyword evidence="2" id="KW-1185">Reference proteome</keyword>
<evidence type="ECO:0000313" key="1">
    <source>
        <dbReference type="EMBL" id="AAK82294.1"/>
    </source>
</evidence>